<comment type="caution">
    <text evidence="1">The sequence shown here is derived from an EMBL/GenBank/DDBJ whole genome shotgun (WGS) entry which is preliminary data.</text>
</comment>
<dbReference type="EMBL" id="BPTR01000001">
    <property type="protein sequence ID" value="GJG28681.1"/>
    <property type="molecule type" value="Genomic_DNA"/>
</dbReference>
<proteinExistence type="predicted"/>
<sequence>MDYRISYRKKVNGIRKRLQLSEQFIPLAVVLIGYPGEDNVAKGILFNYLNEYYQTIWSNDNGDIYVFSPGYGRYTDADTNSDVKKIVGNMPITVTDDNSYITWCPHSLE</sequence>
<dbReference type="AlphaFoldDB" id="A0AA37HXX4"/>
<dbReference type="Proteomes" id="UP000887043">
    <property type="component" value="Unassembled WGS sequence"/>
</dbReference>
<organism evidence="1 2">
    <name type="scientific">Segatella bryantii</name>
    <name type="common">Prevotella bryantii</name>
    <dbReference type="NCBI Taxonomy" id="77095"/>
    <lineage>
        <taxon>Bacteria</taxon>
        <taxon>Pseudomonadati</taxon>
        <taxon>Bacteroidota</taxon>
        <taxon>Bacteroidia</taxon>
        <taxon>Bacteroidales</taxon>
        <taxon>Prevotellaceae</taxon>
        <taxon>Segatella</taxon>
    </lineage>
</organism>
<reference evidence="1" key="1">
    <citation type="submission" date="2021-08" db="EMBL/GenBank/DDBJ databases">
        <title>Prevotella lacticifex sp. nov., isolated from rumen of cow.</title>
        <authorList>
            <person name="Shinkai T."/>
            <person name="Ikeyama N."/>
            <person name="Kumagai M."/>
            <person name="Ohmori H."/>
            <person name="Sakamoto M."/>
            <person name="Ohkuma M."/>
            <person name="Mitsumori M."/>
        </authorList>
    </citation>
    <scope>NUCLEOTIDE SEQUENCE</scope>
    <source>
        <strain evidence="1">DSM 11371</strain>
    </source>
</reference>
<evidence type="ECO:0000313" key="1">
    <source>
        <dbReference type="EMBL" id="GJG28681.1"/>
    </source>
</evidence>
<name>A0AA37HXX4_SEGBR</name>
<gene>
    <name evidence="1" type="ORF">PRRU23_23810</name>
</gene>
<protein>
    <submittedName>
        <fullName evidence="1">Uncharacterized protein</fullName>
    </submittedName>
</protein>
<evidence type="ECO:0000313" key="2">
    <source>
        <dbReference type="Proteomes" id="UP000887043"/>
    </source>
</evidence>
<accession>A0AA37HXX4</accession>